<protein>
    <submittedName>
        <fullName evidence="2">Uncharacterized protein</fullName>
    </submittedName>
</protein>
<dbReference type="PROSITE" id="PS51257">
    <property type="entry name" value="PROKAR_LIPOPROTEIN"/>
    <property type="match status" value="1"/>
</dbReference>
<dbReference type="RefSeq" id="WP_091670202.1">
    <property type="nucleotide sequence ID" value="NZ_LT594323.1"/>
</dbReference>
<keyword evidence="3" id="KW-1185">Reference proteome</keyword>
<accession>A0A1A9A6U2</accession>
<keyword evidence="1" id="KW-0472">Membrane</keyword>
<dbReference type="STRING" id="261654.GA0070611_5395"/>
<evidence type="ECO:0000256" key="1">
    <source>
        <dbReference type="SAM" id="Phobius"/>
    </source>
</evidence>
<keyword evidence="1" id="KW-1133">Transmembrane helix</keyword>
<reference evidence="3" key="1">
    <citation type="submission" date="2016-06" db="EMBL/GenBank/DDBJ databases">
        <authorList>
            <person name="Varghese N."/>
            <person name="Submissions Spin"/>
        </authorList>
    </citation>
    <scope>NUCLEOTIDE SEQUENCE [LARGE SCALE GENOMIC DNA]</scope>
    <source>
        <strain evidence="3">DSM 44815</strain>
    </source>
</reference>
<feature type="transmembrane region" description="Helical" evidence="1">
    <location>
        <begin position="31"/>
        <end position="54"/>
    </location>
</feature>
<proteinExistence type="predicted"/>
<name>A0A1A9A6U2_9ACTN</name>
<evidence type="ECO:0000313" key="3">
    <source>
        <dbReference type="Proteomes" id="UP000199385"/>
    </source>
</evidence>
<gene>
    <name evidence="2" type="ORF">GA0070611_5395</name>
</gene>
<organism evidence="2 3">
    <name type="scientific">Micromonospora auratinigra</name>
    <dbReference type="NCBI Taxonomy" id="261654"/>
    <lineage>
        <taxon>Bacteria</taxon>
        <taxon>Bacillati</taxon>
        <taxon>Actinomycetota</taxon>
        <taxon>Actinomycetes</taxon>
        <taxon>Micromonosporales</taxon>
        <taxon>Micromonosporaceae</taxon>
        <taxon>Micromonospora</taxon>
    </lineage>
</organism>
<keyword evidence="1" id="KW-0812">Transmembrane</keyword>
<sequence length="117" mass="12293">MTLKWLAVVVAVVSVTSCVTGNVVVGVLDGGQLPLVVNLFALITAGTAVVLAVVAELHDRLNDRVSALTEFLVARLDEIAEHTGDRNSGFVEGYLLSHGQEAAVVPFGRRGRGAAER</sequence>
<dbReference type="PATRIC" id="fig|261654.4.peg.5466"/>
<dbReference type="EMBL" id="LT594323">
    <property type="protein sequence ID" value="SBT51892.1"/>
    <property type="molecule type" value="Genomic_DNA"/>
</dbReference>
<dbReference type="AlphaFoldDB" id="A0A1A9A6U2"/>
<dbReference type="OrthoDB" id="3404569at2"/>
<evidence type="ECO:0000313" key="2">
    <source>
        <dbReference type="EMBL" id="SBT51892.1"/>
    </source>
</evidence>
<dbReference type="Proteomes" id="UP000199385">
    <property type="component" value="Chromosome I"/>
</dbReference>